<feature type="domain" description="HTH cro/C1-type" evidence="2">
    <location>
        <begin position="15"/>
        <end position="69"/>
    </location>
</feature>
<dbReference type="GO" id="GO:0003677">
    <property type="term" value="F:DNA binding"/>
    <property type="evidence" value="ECO:0007669"/>
    <property type="project" value="InterPro"/>
</dbReference>
<dbReference type="PANTHER" id="PTHR43236:SF2">
    <property type="entry name" value="BLL0069 PROTEIN"/>
    <property type="match status" value="1"/>
</dbReference>
<evidence type="ECO:0000313" key="3">
    <source>
        <dbReference type="EMBL" id="VEJ35311.1"/>
    </source>
</evidence>
<dbReference type="InterPro" id="IPR010982">
    <property type="entry name" value="Lambda_DNA-bd_dom_sf"/>
</dbReference>
<dbReference type="Pfam" id="PF06114">
    <property type="entry name" value="Peptidase_M78"/>
    <property type="match status" value="1"/>
</dbReference>
<comment type="similarity">
    <text evidence="1">Belongs to the short-chain fatty acyl-CoA assimilation regulator (ScfR) family.</text>
</comment>
<dbReference type="CDD" id="cd00093">
    <property type="entry name" value="HTH_XRE"/>
    <property type="match status" value="1"/>
</dbReference>
<evidence type="ECO:0000313" key="4">
    <source>
        <dbReference type="Proteomes" id="UP000269544"/>
    </source>
</evidence>
<proteinExistence type="inferred from homology"/>
<keyword evidence="4" id="KW-1185">Reference proteome</keyword>
<dbReference type="InterPro" id="IPR052345">
    <property type="entry name" value="Rad_response_metalloprotease"/>
</dbReference>
<dbReference type="KEGG" id="piv:NCTC13079_00623"/>
<sequence>MISKNYIAIPPGATIKEQLEDRGMIQRDFASRMNLSEKHVSKLINGQSQLTQDVAYRLEMVLGIPASFWNNLESIYRQNLTKVEKENEMDQDIEISRKISYNEISKLGWIEETRKPKERVVNLRKFFEITTLELLAENAPMQIACRKLNEANKEDLNLLVWAQKAKLEARNIPVKPINIDGLKRSLNEIRALTTSKDSHFSIDLQQKLANLGIALVYLPHLPGSFLHGATFYDSKKIVIGLTLRGKDADRFWFSLFHEIGHIILGHINDNLGLTEHHEYEADVFARDILIPPDEYDLYIQNHDIGYDTVKNFAEKINISPGVVVGRLQKEGKIGYNQLNDLKIRYDFN</sequence>
<dbReference type="InterPro" id="IPR010359">
    <property type="entry name" value="IrrE_HExxH"/>
</dbReference>
<evidence type="ECO:0000259" key="2">
    <source>
        <dbReference type="PROSITE" id="PS50943"/>
    </source>
</evidence>
<dbReference type="PROSITE" id="PS50943">
    <property type="entry name" value="HTH_CROC1"/>
    <property type="match status" value="1"/>
</dbReference>
<name>A0A3S4Y6X3_9FIRM</name>
<accession>A0A3S4Y6X3</accession>
<dbReference type="RefSeq" id="WP_126465126.1">
    <property type="nucleotide sequence ID" value="NZ_JAUSWF010000001.1"/>
</dbReference>
<protein>
    <submittedName>
        <fullName evidence="3">Uncharacterized HTH-type transcriptional regulator YddM</fullName>
    </submittedName>
</protein>
<dbReference type="AlphaFoldDB" id="A0A3S4Y6X3"/>
<dbReference type="EMBL" id="LR134523">
    <property type="protein sequence ID" value="VEJ35311.1"/>
    <property type="molecule type" value="Genomic_DNA"/>
</dbReference>
<dbReference type="Gene3D" id="1.10.260.40">
    <property type="entry name" value="lambda repressor-like DNA-binding domains"/>
    <property type="match status" value="1"/>
</dbReference>
<dbReference type="OrthoDB" id="9796786at2"/>
<dbReference type="Proteomes" id="UP000269544">
    <property type="component" value="Chromosome"/>
</dbReference>
<dbReference type="Pfam" id="PF01381">
    <property type="entry name" value="HTH_3"/>
    <property type="match status" value="1"/>
</dbReference>
<reference evidence="3 4" key="1">
    <citation type="submission" date="2018-12" db="EMBL/GenBank/DDBJ databases">
        <authorList>
            <consortium name="Pathogen Informatics"/>
        </authorList>
    </citation>
    <scope>NUCLEOTIDE SEQUENCE [LARGE SCALE GENOMIC DNA]</scope>
    <source>
        <strain evidence="3 4">NCTC13079</strain>
    </source>
</reference>
<gene>
    <name evidence="3" type="primary">yddM</name>
    <name evidence="3" type="ORF">NCTC13079_00623</name>
</gene>
<organism evidence="3 4">
    <name type="scientific">Aedoeadaptatus ivorii</name>
    <dbReference type="NCBI Taxonomy" id="54006"/>
    <lineage>
        <taxon>Bacteria</taxon>
        <taxon>Bacillati</taxon>
        <taxon>Bacillota</taxon>
        <taxon>Tissierellia</taxon>
        <taxon>Tissierellales</taxon>
        <taxon>Peptoniphilaceae</taxon>
        <taxon>Aedoeadaptatus</taxon>
    </lineage>
</organism>
<evidence type="ECO:0000256" key="1">
    <source>
        <dbReference type="ARBA" id="ARBA00007227"/>
    </source>
</evidence>
<dbReference type="Gene3D" id="1.10.10.2910">
    <property type="match status" value="1"/>
</dbReference>
<dbReference type="InterPro" id="IPR001387">
    <property type="entry name" value="Cro/C1-type_HTH"/>
</dbReference>
<dbReference type="PANTHER" id="PTHR43236">
    <property type="entry name" value="ANTITOXIN HIGA1"/>
    <property type="match status" value="1"/>
</dbReference>
<dbReference type="SMART" id="SM00530">
    <property type="entry name" value="HTH_XRE"/>
    <property type="match status" value="1"/>
</dbReference>
<dbReference type="SUPFAM" id="SSF47413">
    <property type="entry name" value="lambda repressor-like DNA-binding domains"/>
    <property type="match status" value="1"/>
</dbReference>